<proteinExistence type="predicted"/>
<dbReference type="Gene3D" id="1.10.3210.10">
    <property type="entry name" value="Hypothetical protein af1432"/>
    <property type="match status" value="1"/>
</dbReference>
<sequence>MTCDEALDLMHEYTQSEALRKHMYAVEIAMRACARRSGADEEAWATVGVLHDFDYERYPNEALSPTEQHPAQGVALLRETGYPEELCTAILGHAHYTEVPRETPVAKALFAVDELCGFLIACALVRPSRSLMDLTVKSVKKKLKDKGFARGVNREDVVQGAEELGVPLEEHIRFVIEALRPEEGRLGLGGGV</sequence>
<protein>
    <recommendedName>
        <fullName evidence="1">HD domain-containing protein</fullName>
    </recommendedName>
</protein>
<organism evidence="2">
    <name type="scientific">marine metagenome</name>
    <dbReference type="NCBI Taxonomy" id="408172"/>
    <lineage>
        <taxon>unclassified sequences</taxon>
        <taxon>metagenomes</taxon>
        <taxon>ecological metagenomes</taxon>
    </lineage>
</organism>
<evidence type="ECO:0000259" key="1">
    <source>
        <dbReference type="Pfam" id="PF01966"/>
    </source>
</evidence>
<accession>A0A382GJZ1</accession>
<dbReference type="InterPro" id="IPR006674">
    <property type="entry name" value="HD_domain"/>
</dbReference>
<dbReference type="SUPFAM" id="SSF109604">
    <property type="entry name" value="HD-domain/PDEase-like"/>
    <property type="match status" value="1"/>
</dbReference>
<gene>
    <name evidence="2" type="ORF">METZ01_LOCUS228133</name>
</gene>
<dbReference type="EMBL" id="UINC01055884">
    <property type="protein sequence ID" value="SVB75279.1"/>
    <property type="molecule type" value="Genomic_DNA"/>
</dbReference>
<evidence type="ECO:0000313" key="2">
    <source>
        <dbReference type="EMBL" id="SVB75279.1"/>
    </source>
</evidence>
<reference evidence="2" key="1">
    <citation type="submission" date="2018-05" db="EMBL/GenBank/DDBJ databases">
        <authorList>
            <person name="Lanie J.A."/>
            <person name="Ng W.-L."/>
            <person name="Kazmierczak K.M."/>
            <person name="Andrzejewski T.M."/>
            <person name="Davidsen T.M."/>
            <person name="Wayne K.J."/>
            <person name="Tettelin H."/>
            <person name="Glass J.I."/>
            <person name="Rusch D."/>
            <person name="Podicherti R."/>
            <person name="Tsui H.-C.T."/>
            <person name="Winkler M.E."/>
        </authorList>
    </citation>
    <scope>NUCLEOTIDE SEQUENCE</scope>
</reference>
<dbReference type="PANTHER" id="PTHR38659">
    <property type="entry name" value="METAL-DEPENDENT PHOSPHOHYDROLASE"/>
    <property type="match status" value="1"/>
</dbReference>
<dbReference type="Pfam" id="PF01966">
    <property type="entry name" value="HD"/>
    <property type="match status" value="1"/>
</dbReference>
<name>A0A382GJZ1_9ZZZZ</name>
<dbReference type="PANTHER" id="PTHR38659:SF1">
    <property type="entry name" value="METAL DEPENDENT PHOSPHOHYDROLASE"/>
    <property type="match status" value="1"/>
</dbReference>
<feature type="domain" description="HD" evidence="1">
    <location>
        <begin position="21"/>
        <end position="115"/>
    </location>
</feature>
<dbReference type="InterPro" id="IPR006675">
    <property type="entry name" value="HDIG_dom"/>
</dbReference>
<dbReference type="NCBIfam" id="TIGR00277">
    <property type="entry name" value="HDIG"/>
    <property type="match status" value="1"/>
</dbReference>
<dbReference type="AlphaFoldDB" id="A0A382GJZ1"/>